<evidence type="ECO:0000256" key="7">
    <source>
        <dbReference type="ARBA" id="ARBA00023136"/>
    </source>
</evidence>
<dbReference type="Proteomes" id="UP000566819">
    <property type="component" value="Unassembled WGS sequence"/>
</dbReference>
<evidence type="ECO:0000256" key="8">
    <source>
        <dbReference type="SAM" id="MobiDB-lite"/>
    </source>
</evidence>
<keyword evidence="6 9" id="KW-1133">Transmembrane helix</keyword>
<feature type="transmembrane region" description="Helical" evidence="9">
    <location>
        <begin position="196"/>
        <end position="216"/>
    </location>
</feature>
<feature type="transmembrane region" description="Helical" evidence="9">
    <location>
        <begin position="840"/>
        <end position="858"/>
    </location>
</feature>
<evidence type="ECO:0000313" key="12">
    <source>
        <dbReference type="EMBL" id="KAF4628896.1"/>
    </source>
</evidence>
<evidence type="ECO:0000259" key="11">
    <source>
        <dbReference type="PROSITE" id="PS50929"/>
    </source>
</evidence>
<evidence type="ECO:0000256" key="9">
    <source>
        <dbReference type="SAM" id="Phobius"/>
    </source>
</evidence>
<feature type="transmembrane region" description="Helical" evidence="9">
    <location>
        <begin position="103"/>
        <end position="121"/>
    </location>
</feature>
<dbReference type="CDD" id="cd03244">
    <property type="entry name" value="ABCC_MRP_domain2"/>
    <property type="match status" value="1"/>
</dbReference>
<dbReference type="SUPFAM" id="SSF90123">
    <property type="entry name" value="ABC transporter transmembrane region"/>
    <property type="match status" value="2"/>
</dbReference>
<dbReference type="Pfam" id="PF00664">
    <property type="entry name" value="ABC_membrane"/>
    <property type="match status" value="2"/>
</dbReference>
<feature type="compositionally biased region" description="Basic residues" evidence="8">
    <location>
        <begin position="418"/>
        <end position="430"/>
    </location>
</feature>
<organism evidence="12 13">
    <name type="scientific">Cudoniella acicularis</name>
    <dbReference type="NCBI Taxonomy" id="354080"/>
    <lineage>
        <taxon>Eukaryota</taxon>
        <taxon>Fungi</taxon>
        <taxon>Dikarya</taxon>
        <taxon>Ascomycota</taxon>
        <taxon>Pezizomycotina</taxon>
        <taxon>Leotiomycetes</taxon>
        <taxon>Helotiales</taxon>
        <taxon>Tricladiaceae</taxon>
        <taxon>Cudoniella</taxon>
    </lineage>
</organism>
<feature type="compositionally biased region" description="Basic and acidic residues" evidence="8">
    <location>
        <begin position="672"/>
        <end position="694"/>
    </location>
</feature>
<feature type="transmembrane region" description="Helical" evidence="9">
    <location>
        <begin position="765"/>
        <end position="789"/>
    </location>
</feature>
<dbReference type="PANTHER" id="PTHR24223:SF464">
    <property type="entry name" value="ABC-TYPE TRANSPORTER CICA"/>
    <property type="match status" value="1"/>
</dbReference>
<dbReference type="PROSITE" id="PS00211">
    <property type="entry name" value="ABC_TRANSPORTER_1"/>
    <property type="match status" value="2"/>
</dbReference>
<keyword evidence="7 9" id="KW-0472">Membrane</keyword>
<feature type="compositionally biased region" description="Basic and acidic residues" evidence="8">
    <location>
        <begin position="1166"/>
        <end position="1181"/>
    </location>
</feature>
<name>A0A8H4RHN3_9HELO</name>
<dbReference type="InterPro" id="IPR036640">
    <property type="entry name" value="ABC1_TM_sf"/>
</dbReference>
<dbReference type="GO" id="GO:0005524">
    <property type="term" value="F:ATP binding"/>
    <property type="evidence" value="ECO:0007669"/>
    <property type="project" value="UniProtKB-KW"/>
</dbReference>
<evidence type="ECO:0000256" key="4">
    <source>
        <dbReference type="ARBA" id="ARBA00022741"/>
    </source>
</evidence>
<dbReference type="PROSITE" id="PS50929">
    <property type="entry name" value="ABC_TM1F"/>
    <property type="match status" value="2"/>
</dbReference>
<dbReference type="Gene3D" id="1.20.1560.10">
    <property type="entry name" value="ABC transporter type 1, transmembrane domain"/>
    <property type="match status" value="2"/>
</dbReference>
<feature type="transmembrane region" description="Helical" evidence="9">
    <location>
        <begin position="222"/>
        <end position="243"/>
    </location>
</feature>
<dbReference type="OrthoDB" id="6500128at2759"/>
<sequence>MSAGYRRPLEPNDIWLVPDARAIEFLQERLKNSFRRRVLAQSRFPLAWALYETFRFDFWLGGICQLLVSILLVMAPFTLRYLIKFAKDAYTAVQAGNSPRPTAVGIGYVLGITGMQILQSFASSHFYYRSMLFGGQSRSVLVALVLDKSLKLSRRAKAGGTPEGQEWRTDPKGWSNGRIMNLISTDASRIEQACGVLHLVWTSPIQIVLTVALLAYNMGYSALAGVAILICGLAGLTKVMGFLTASRSAINKITDRRVDMTQEMLQGIRFVKYFAWENFFLARLKVVRADESHALRLMNLIKSAIGAVSQALPIFSNMTAFIVFSVTSHALEPAVVFSSLALFNSLRTPMNWLPISIGYMTDAYISLKRIEDFLLAEEVALEIAPTSDLKYSVELDQATFTWETPPMEEPEQQEKGGTKHHHLTTLRRGKSKDETSKEQISPSAPLPQGDSAFRLDNLTFQAGHAELIGIIGSVGCGKTSLLSALASDMRQIGGRMEFSADRAYCPQYAWIQNTSIRNNIIFGKPFDQAFYSEVVQACALEPDFEALPHGDATEIGERGITLSGGQKQRINIARAIYSDADIVLLDDPLSAVDAHVGAHLFNEAICGLLRSKCRILATHHIHLLSRFDKIIWMVDGRIEAFGPYQELMHTKPAFAKLVTATGPQHLSSSSPDEEKKDSSSIREDTITDGADTKRSPQQLMQEDVKAVDSVPWSVYVAWLRSSGSLWNIFAVLLMQALFRASNLLTSVWLSWWVSNKYGLSRGQNIGYYAALGVIQGILLFSSSILTCIVSIKSSQIMSNEAMWQILRAPVAFFDTTPLGRIIHRFTKDVDAMDNNLTSSLQQYLIVLSALVGTFALIIAYFYYFAVALVVCMIALLWCVSYYRSSARELKRHHATLDGVVFARFNEALVGAPCIRAYGREHQFNTMLHKAINDMDGAYFLTFANQHWLSLRLDNIGNLLNFVTGILVVTNRLSVSPSIGGLILSYSLSLTGIIQIVVKYFVEVDNSMSSTERLYQYTTSLAQEAPLEGAPVRKTWPEFGAIKYEAVQMRYRPELPLVIDDFSLQIAGGERIGIVGRTGAGKSTILSTLFRLTEISGGRITIDDIDIRQLGLHDLRSCLAIIPQDPTLFRGTIRSNLDPFNKHTDLELWSVLRQTHLNPDTGASSEMEDKKEGGDRRDEVDASSKTAESHVMLDAAVEEEGLNFSLGQRQLIALARALLRDARIVLIDEGTSSVDPKTDARIQETLSRSMEGKTLVAIAHRLRTVLQYDRMCVMDKGKIAELGPPLELWERGGIFRGMCDSNSITRGDFTRE</sequence>
<evidence type="ECO:0000256" key="5">
    <source>
        <dbReference type="ARBA" id="ARBA00022840"/>
    </source>
</evidence>
<protein>
    <submittedName>
        <fullName evidence="12">Uncharacterized protein</fullName>
    </submittedName>
</protein>
<keyword evidence="5" id="KW-0067">ATP-binding</keyword>
<dbReference type="Pfam" id="PF00005">
    <property type="entry name" value="ABC_tran"/>
    <property type="match status" value="2"/>
</dbReference>
<reference evidence="12 13" key="1">
    <citation type="submission" date="2020-03" db="EMBL/GenBank/DDBJ databases">
        <title>Draft Genome Sequence of Cudoniella acicularis.</title>
        <authorList>
            <person name="Buettner E."/>
            <person name="Kellner H."/>
        </authorList>
    </citation>
    <scope>NUCLEOTIDE SEQUENCE [LARGE SCALE GENOMIC DNA]</scope>
    <source>
        <strain evidence="12 13">DSM 108380</strain>
    </source>
</reference>
<dbReference type="FunFam" id="1.20.1560.10:FF:000010">
    <property type="entry name" value="Multidrug resistance-associated ABC transporter"/>
    <property type="match status" value="1"/>
</dbReference>
<dbReference type="SUPFAM" id="SSF52540">
    <property type="entry name" value="P-loop containing nucleoside triphosphate hydrolases"/>
    <property type="match status" value="2"/>
</dbReference>
<dbReference type="FunFam" id="3.40.50.300:FF:000565">
    <property type="entry name" value="ABC bile acid transporter"/>
    <property type="match status" value="1"/>
</dbReference>
<dbReference type="EMBL" id="JAAMPI010000747">
    <property type="protein sequence ID" value="KAF4628896.1"/>
    <property type="molecule type" value="Genomic_DNA"/>
</dbReference>
<comment type="subcellular location">
    <subcellularLocation>
        <location evidence="1">Membrane</location>
        <topology evidence="1">Multi-pass membrane protein</topology>
    </subcellularLocation>
</comment>
<evidence type="ECO:0000256" key="3">
    <source>
        <dbReference type="ARBA" id="ARBA00022692"/>
    </source>
</evidence>
<feature type="domain" description="ABC transporter" evidence="10">
    <location>
        <begin position="435"/>
        <end position="660"/>
    </location>
</feature>
<dbReference type="CDD" id="cd18597">
    <property type="entry name" value="ABC_6TM_YOR1_D1_like"/>
    <property type="match status" value="1"/>
</dbReference>
<keyword evidence="3 9" id="KW-0812">Transmembrane</keyword>
<dbReference type="GO" id="GO:0140359">
    <property type="term" value="F:ABC-type transporter activity"/>
    <property type="evidence" value="ECO:0007669"/>
    <property type="project" value="InterPro"/>
</dbReference>
<dbReference type="CDD" id="cd18606">
    <property type="entry name" value="ABC_6TM_YOR1_D2_like"/>
    <property type="match status" value="1"/>
</dbReference>
<dbReference type="InterPro" id="IPR003439">
    <property type="entry name" value="ABC_transporter-like_ATP-bd"/>
</dbReference>
<accession>A0A8H4RHN3</accession>
<keyword evidence="2" id="KW-0813">Transport</keyword>
<evidence type="ECO:0000256" key="2">
    <source>
        <dbReference type="ARBA" id="ARBA00022448"/>
    </source>
</evidence>
<feature type="region of interest" description="Disordered" evidence="8">
    <location>
        <begin position="403"/>
        <end position="450"/>
    </location>
</feature>
<dbReference type="GO" id="GO:0016020">
    <property type="term" value="C:membrane"/>
    <property type="evidence" value="ECO:0007669"/>
    <property type="project" value="UniProtKB-SubCell"/>
</dbReference>
<feature type="domain" description="ABC transporter" evidence="10">
    <location>
        <begin position="1041"/>
        <end position="1300"/>
    </location>
</feature>
<feature type="region of interest" description="Disordered" evidence="8">
    <location>
        <begin position="1156"/>
        <end position="1186"/>
    </location>
</feature>
<dbReference type="FunFam" id="3.40.50.300:FF:000997">
    <property type="entry name" value="Multidrug resistance-associated protein 1"/>
    <property type="match status" value="1"/>
</dbReference>
<dbReference type="InterPro" id="IPR003593">
    <property type="entry name" value="AAA+_ATPase"/>
</dbReference>
<dbReference type="InterPro" id="IPR027417">
    <property type="entry name" value="P-loop_NTPase"/>
</dbReference>
<dbReference type="InterPro" id="IPR050173">
    <property type="entry name" value="ABC_transporter_C-like"/>
</dbReference>
<feature type="region of interest" description="Disordered" evidence="8">
    <location>
        <begin position="662"/>
        <end position="698"/>
    </location>
</feature>
<proteinExistence type="predicted"/>
<dbReference type="InterPro" id="IPR017871">
    <property type="entry name" value="ABC_transporter-like_CS"/>
</dbReference>
<comment type="caution">
    <text evidence="12">The sequence shown here is derived from an EMBL/GenBank/DDBJ whole genome shotgun (WGS) entry which is preliminary data.</text>
</comment>
<dbReference type="SMART" id="SM00382">
    <property type="entry name" value="AAA"/>
    <property type="match status" value="2"/>
</dbReference>
<keyword evidence="13" id="KW-1185">Reference proteome</keyword>
<keyword evidence="4" id="KW-0547">Nucleotide-binding</keyword>
<feature type="domain" description="ABC transmembrane type-1" evidence="11">
    <location>
        <begin position="729"/>
        <end position="1005"/>
    </location>
</feature>
<dbReference type="CDD" id="cd03250">
    <property type="entry name" value="ABCC_MRP_domain1"/>
    <property type="match status" value="1"/>
</dbReference>
<evidence type="ECO:0000256" key="6">
    <source>
        <dbReference type="ARBA" id="ARBA00022989"/>
    </source>
</evidence>
<dbReference type="Gene3D" id="3.40.50.300">
    <property type="entry name" value="P-loop containing nucleotide triphosphate hydrolases"/>
    <property type="match status" value="2"/>
</dbReference>
<dbReference type="PANTHER" id="PTHR24223">
    <property type="entry name" value="ATP-BINDING CASSETTE SUB-FAMILY C"/>
    <property type="match status" value="1"/>
</dbReference>
<gene>
    <name evidence="12" type="ORF">G7Y89_g9251</name>
</gene>
<evidence type="ECO:0000313" key="13">
    <source>
        <dbReference type="Proteomes" id="UP000566819"/>
    </source>
</evidence>
<feature type="domain" description="ABC transmembrane type-1" evidence="11">
    <location>
        <begin position="59"/>
        <end position="362"/>
    </location>
</feature>
<dbReference type="GO" id="GO:0016887">
    <property type="term" value="F:ATP hydrolysis activity"/>
    <property type="evidence" value="ECO:0007669"/>
    <property type="project" value="InterPro"/>
</dbReference>
<dbReference type="PROSITE" id="PS50893">
    <property type="entry name" value="ABC_TRANSPORTER_2"/>
    <property type="match status" value="2"/>
</dbReference>
<dbReference type="InterPro" id="IPR011527">
    <property type="entry name" value="ABC1_TM_dom"/>
</dbReference>
<evidence type="ECO:0000256" key="1">
    <source>
        <dbReference type="ARBA" id="ARBA00004141"/>
    </source>
</evidence>
<evidence type="ECO:0000259" key="10">
    <source>
        <dbReference type="PROSITE" id="PS50893"/>
    </source>
</evidence>
<feature type="transmembrane region" description="Helical" evidence="9">
    <location>
        <begin position="58"/>
        <end position="83"/>
    </location>
</feature>